<accession>A0A0H0XMK5</accession>
<keyword evidence="3" id="KW-1185">Reference proteome</keyword>
<organism evidence="2 3">
    <name type="scientific">Aurantiacibacter marinus</name>
    <dbReference type="NCBI Taxonomy" id="874156"/>
    <lineage>
        <taxon>Bacteria</taxon>
        <taxon>Pseudomonadati</taxon>
        <taxon>Pseudomonadota</taxon>
        <taxon>Alphaproteobacteria</taxon>
        <taxon>Sphingomonadales</taxon>
        <taxon>Erythrobacteraceae</taxon>
        <taxon>Aurantiacibacter</taxon>
    </lineage>
</organism>
<evidence type="ECO:0000313" key="3">
    <source>
        <dbReference type="Proteomes" id="UP000053455"/>
    </source>
</evidence>
<evidence type="ECO:0000313" key="2">
    <source>
        <dbReference type="EMBL" id="KLI63584.1"/>
    </source>
</evidence>
<proteinExistence type="predicted"/>
<dbReference type="PATRIC" id="fig|874156.12.peg.1529"/>
<protein>
    <recommendedName>
        <fullName evidence="1">Antitoxin SocA-like Panacea domain-containing protein</fullName>
    </recommendedName>
</protein>
<name>A0A0H0XMK5_9SPHN</name>
<sequence>MTLPLKSVANSFLQADFRDGFASISPMKIQKLVYLAHGWNLAINDEPLISEKFEAWPYGPVEEELYHIFKQYGNGPIRDYAKSWAGNEEKAFVVSDANSGFYDIFNRVMQKYGHFTALQLSALTHQPGTPWSETRANGWPEIPDDMIRDHFRELAAHGG</sequence>
<dbReference type="AlphaFoldDB" id="A0A0H0XMK5"/>
<comment type="caution">
    <text evidence="2">The sequence shown here is derived from an EMBL/GenBank/DDBJ whole genome shotgun (WGS) entry which is preliminary data.</text>
</comment>
<feature type="domain" description="Antitoxin SocA-like Panacea" evidence="1">
    <location>
        <begin position="29"/>
        <end position="131"/>
    </location>
</feature>
<dbReference type="EMBL" id="LBHU01000002">
    <property type="protein sequence ID" value="KLI63584.1"/>
    <property type="molecule type" value="Genomic_DNA"/>
</dbReference>
<dbReference type="Pfam" id="PF13274">
    <property type="entry name" value="SocA_Panacea"/>
    <property type="match status" value="1"/>
</dbReference>
<dbReference type="STRING" id="874156.GCA_001021555_01832"/>
<reference evidence="2 3" key="1">
    <citation type="submission" date="2015-04" db="EMBL/GenBank/DDBJ databases">
        <title>The draft genome sequence of Erythrobacter marinus HWDM-33.</title>
        <authorList>
            <person name="Zhuang L."/>
            <person name="Liu Y."/>
            <person name="Shao Z."/>
        </authorList>
    </citation>
    <scope>NUCLEOTIDE SEQUENCE [LARGE SCALE GENOMIC DNA]</scope>
    <source>
        <strain evidence="2 3">HWDM-33</strain>
    </source>
</reference>
<dbReference type="Proteomes" id="UP000053455">
    <property type="component" value="Unassembled WGS sequence"/>
</dbReference>
<gene>
    <name evidence="2" type="ORF">AAV99_07435</name>
</gene>
<evidence type="ECO:0000259" key="1">
    <source>
        <dbReference type="Pfam" id="PF13274"/>
    </source>
</evidence>
<dbReference type="InterPro" id="IPR025272">
    <property type="entry name" value="SocA_Panacea"/>
</dbReference>